<dbReference type="Proteomes" id="UP000197138">
    <property type="component" value="Unassembled WGS sequence"/>
</dbReference>
<evidence type="ECO:0000256" key="5">
    <source>
        <dbReference type="ARBA" id="ARBA00022989"/>
    </source>
</evidence>
<dbReference type="InterPro" id="IPR029962">
    <property type="entry name" value="TBL"/>
</dbReference>
<organism evidence="9 10">
    <name type="scientific">Punica granatum</name>
    <name type="common">Pomegranate</name>
    <dbReference type="NCBI Taxonomy" id="22663"/>
    <lineage>
        <taxon>Eukaryota</taxon>
        <taxon>Viridiplantae</taxon>
        <taxon>Streptophyta</taxon>
        <taxon>Embryophyta</taxon>
        <taxon>Tracheophyta</taxon>
        <taxon>Spermatophyta</taxon>
        <taxon>Magnoliopsida</taxon>
        <taxon>eudicotyledons</taxon>
        <taxon>Gunneridae</taxon>
        <taxon>Pentapetalae</taxon>
        <taxon>rosids</taxon>
        <taxon>malvids</taxon>
        <taxon>Myrtales</taxon>
        <taxon>Lythraceae</taxon>
        <taxon>Punica</taxon>
    </lineage>
</organism>
<dbReference type="EMBL" id="MTKT01003953">
    <property type="protein sequence ID" value="OWM73355.1"/>
    <property type="molecule type" value="Genomic_DNA"/>
</dbReference>
<comment type="caution">
    <text evidence="9">The sequence shown here is derived from an EMBL/GenBank/DDBJ whole genome shotgun (WGS) entry which is preliminary data.</text>
</comment>
<feature type="domain" description="Trichome birefringence-like C-terminal" evidence="7">
    <location>
        <begin position="172"/>
        <end position="446"/>
    </location>
</feature>
<feature type="domain" description="Trichome birefringence-like N-terminal" evidence="8">
    <location>
        <begin position="118"/>
        <end position="171"/>
    </location>
</feature>
<evidence type="ECO:0000256" key="2">
    <source>
        <dbReference type="ARBA" id="ARBA00007727"/>
    </source>
</evidence>
<accession>A0A218WKM8</accession>
<comment type="similarity">
    <text evidence="2">Belongs to the PC-esterase family. TBL subfamily.</text>
</comment>
<evidence type="ECO:0000256" key="6">
    <source>
        <dbReference type="ARBA" id="ARBA00023136"/>
    </source>
</evidence>
<evidence type="ECO:0000256" key="1">
    <source>
        <dbReference type="ARBA" id="ARBA00004167"/>
    </source>
</evidence>
<keyword evidence="3" id="KW-0812">Transmembrane</keyword>
<dbReference type="GO" id="GO:0005794">
    <property type="term" value="C:Golgi apparatus"/>
    <property type="evidence" value="ECO:0007669"/>
    <property type="project" value="TreeGrafter"/>
</dbReference>
<evidence type="ECO:0000259" key="8">
    <source>
        <dbReference type="Pfam" id="PF14416"/>
    </source>
</evidence>
<evidence type="ECO:0000259" key="7">
    <source>
        <dbReference type="Pfam" id="PF13839"/>
    </source>
</evidence>
<dbReference type="AlphaFoldDB" id="A0A218WKM8"/>
<proteinExistence type="inferred from homology"/>
<dbReference type="GO" id="GO:0016413">
    <property type="term" value="F:O-acetyltransferase activity"/>
    <property type="evidence" value="ECO:0007669"/>
    <property type="project" value="InterPro"/>
</dbReference>
<name>A0A218WKM8_PUNGR</name>
<reference evidence="10" key="1">
    <citation type="journal article" date="2017" name="Plant J.">
        <title>The pomegranate (Punica granatum L.) genome and the genomics of punicalagin biosynthesis.</title>
        <authorList>
            <person name="Qin G."/>
            <person name="Xu C."/>
            <person name="Ming R."/>
            <person name="Tang H."/>
            <person name="Guyot R."/>
            <person name="Kramer E.M."/>
            <person name="Hu Y."/>
            <person name="Yi X."/>
            <person name="Qi Y."/>
            <person name="Xu X."/>
            <person name="Gao Z."/>
            <person name="Pan H."/>
            <person name="Jian J."/>
            <person name="Tian Y."/>
            <person name="Yue Z."/>
            <person name="Xu Y."/>
        </authorList>
    </citation>
    <scope>NUCLEOTIDE SEQUENCE [LARGE SCALE GENOMIC DNA]</scope>
    <source>
        <strain evidence="10">cv. Dabenzi</strain>
    </source>
</reference>
<dbReference type="PANTHER" id="PTHR32285:SF38">
    <property type="entry name" value="OS01G0614300 PROTEIN"/>
    <property type="match status" value="1"/>
</dbReference>
<keyword evidence="4" id="KW-0735">Signal-anchor</keyword>
<gene>
    <name evidence="9" type="ORF">CDL15_Pgr001469</name>
</gene>
<dbReference type="InterPro" id="IPR026057">
    <property type="entry name" value="TBL_C"/>
</dbReference>
<keyword evidence="5" id="KW-1133">Transmembrane helix</keyword>
<dbReference type="Pfam" id="PF14416">
    <property type="entry name" value="PMR5N"/>
    <property type="match status" value="1"/>
</dbReference>
<evidence type="ECO:0000256" key="3">
    <source>
        <dbReference type="ARBA" id="ARBA00022692"/>
    </source>
</evidence>
<keyword evidence="6" id="KW-0472">Membrane</keyword>
<evidence type="ECO:0000313" key="10">
    <source>
        <dbReference type="Proteomes" id="UP000197138"/>
    </source>
</evidence>
<sequence>MDSVNVRWRICTLLSFIGITFLVFAVKHSHDGSGFWSPQNIAFVARPAHESSSESDTRVNDPPSFIETEKEVKGFWSPQNIAFAATPAHESSSESDTRVNDPPSFIETEKEVKGDEDECDIFDGRWVYDPGSSPMYSGAQCPFLSDQVSCQRNRRPDSHYERWNWEGNRCNIPWFNGTDMLERLRGKRVVIVGDSLNRNQWESLACLLYSSIPSSETHVDVRSGTYKIFRAKSYNCSVEFYWSPFLVQLETNRINGSRVLMLDRLSTSARRWRGAGVMIFNMGHWWVHQGKLKSWDFLQYKGVLRQNMEMETAFKRAMRTWARWINQNVNTNETRVFFRSISPEHKGQRWCHNVTEPSLDRSYNTSFPKSIAEIAERTIQNMRTPVKYLNITKLSEQRKDGHPTVYTTKQGKLLTEEQRKKPEVYADCSHWCLPGVPDTWNQLVYASMVLDSSRDGSSSSHTISLKL</sequence>
<evidence type="ECO:0000313" key="9">
    <source>
        <dbReference type="EMBL" id="OWM73355.1"/>
    </source>
</evidence>
<dbReference type="Pfam" id="PF13839">
    <property type="entry name" value="PC-Esterase"/>
    <property type="match status" value="1"/>
</dbReference>
<comment type="subcellular location">
    <subcellularLocation>
        <location evidence="1">Membrane</location>
        <topology evidence="1">Single-pass membrane protein</topology>
    </subcellularLocation>
</comment>
<evidence type="ECO:0000256" key="4">
    <source>
        <dbReference type="ARBA" id="ARBA00022968"/>
    </source>
</evidence>
<dbReference type="PANTHER" id="PTHR32285">
    <property type="entry name" value="PROTEIN TRICHOME BIREFRINGENCE-LIKE 9-RELATED"/>
    <property type="match status" value="1"/>
</dbReference>
<dbReference type="GO" id="GO:0016020">
    <property type="term" value="C:membrane"/>
    <property type="evidence" value="ECO:0007669"/>
    <property type="project" value="UniProtKB-SubCell"/>
</dbReference>
<dbReference type="InterPro" id="IPR025846">
    <property type="entry name" value="TBL_N"/>
</dbReference>
<protein>
    <submittedName>
        <fullName evidence="9">Uncharacterized protein</fullName>
    </submittedName>
</protein>